<feature type="region of interest" description="Disordered" evidence="6">
    <location>
        <begin position="182"/>
        <end position="281"/>
    </location>
</feature>
<dbReference type="Proteomes" id="UP000198372">
    <property type="component" value="Unassembled WGS sequence"/>
</dbReference>
<evidence type="ECO:0000256" key="6">
    <source>
        <dbReference type="SAM" id="MobiDB-lite"/>
    </source>
</evidence>
<evidence type="ECO:0000259" key="7">
    <source>
        <dbReference type="SMART" id="SM00761"/>
    </source>
</evidence>
<dbReference type="Pfam" id="PF02671">
    <property type="entry name" value="PAH"/>
    <property type="match status" value="3"/>
</dbReference>
<dbReference type="InterPro" id="IPR013194">
    <property type="entry name" value="HDAC_interact_dom"/>
</dbReference>
<evidence type="ECO:0000256" key="1">
    <source>
        <dbReference type="ARBA" id="ARBA00004123"/>
    </source>
</evidence>
<dbReference type="InterPro" id="IPR003822">
    <property type="entry name" value="PAH"/>
</dbReference>
<feature type="compositionally biased region" description="Gly residues" evidence="6">
    <location>
        <begin position="1"/>
        <end position="13"/>
    </location>
</feature>
<evidence type="ECO:0000256" key="2">
    <source>
        <dbReference type="ARBA" id="ARBA00022491"/>
    </source>
</evidence>
<evidence type="ECO:0000313" key="9">
    <source>
        <dbReference type="Proteomes" id="UP000198372"/>
    </source>
</evidence>
<dbReference type="GO" id="GO:0000122">
    <property type="term" value="P:negative regulation of transcription by RNA polymerase II"/>
    <property type="evidence" value="ECO:0007669"/>
    <property type="project" value="TreeGrafter"/>
</dbReference>
<feature type="compositionally biased region" description="Polar residues" evidence="6">
    <location>
        <begin position="936"/>
        <end position="946"/>
    </location>
</feature>
<feature type="compositionally biased region" description="Polar residues" evidence="6">
    <location>
        <begin position="182"/>
        <end position="196"/>
    </location>
</feature>
<organism evidence="8 9">
    <name type="scientific">Microbotryum intermedium</name>
    <dbReference type="NCBI Taxonomy" id="269621"/>
    <lineage>
        <taxon>Eukaryota</taxon>
        <taxon>Fungi</taxon>
        <taxon>Dikarya</taxon>
        <taxon>Basidiomycota</taxon>
        <taxon>Pucciniomycotina</taxon>
        <taxon>Microbotryomycetes</taxon>
        <taxon>Microbotryales</taxon>
        <taxon>Microbotryaceae</taxon>
        <taxon>Microbotryum</taxon>
    </lineage>
</organism>
<keyword evidence="3" id="KW-0677">Repeat</keyword>
<feature type="domain" description="Histone deacetylase interacting" evidence="7">
    <location>
        <begin position="619"/>
        <end position="717"/>
    </location>
</feature>
<dbReference type="Pfam" id="PF16879">
    <property type="entry name" value="Sin3a_C"/>
    <property type="match status" value="1"/>
</dbReference>
<dbReference type="GO" id="GO:0010628">
    <property type="term" value="P:positive regulation of gene expression"/>
    <property type="evidence" value="ECO:0007669"/>
    <property type="project" value="UniProtKB-ARBA"/>
</dbReference>
<dbReference type="InterPro" id="IPR031693">
    <property type="entry name" value="Sin3_C"/>
</dbReference>
<dbReference type="PROSITE" id="PS51477">
    <property type="entry name" value="PAH"/>
    <property type="match status" value="2"/>
</dbReference>
<feature type="region of interest" description="Disordered" evidence="6">
    <location>
        <begin position="1439"/>
        <end position="1495"/>
    </location>
</feature>
<feature type="compositionally biased region" description="Low complexity" evidence="6">
    <location>
        <begin position="14"/>
        <end position="80"/>
    </location>
</feature>
<feature type="region of interest" description="Disordered" evidence="6">
    <location>
        <begin position="375"/>
        <end position="457"/>
    </location>
</feature>
<evidence type="ECO:0000256" key="5">
    <source>
        <dbReference type="PROSITE-ProRule" id="PRU00810"/>
    </source>
</evidence>
<keyword evidence="9" id="KW-1185">Reference proteome</keyword>
<name>A0A238FIV1_9BASI</name>
<dbReference type="Gene3D" id="1.20.1160.11">
    <property type="entry name" value="Paired amphipathic helix"/>
    <property type="match status" value="3"/>
</dbReference>
<dbReference type="FunFam" id="1.20.1160.11:FF:000003">
    <property type="entry name" value="Paired amphipathic helix SIN3-like protein"/>
    <property type="match status" value="1"/>
</dbReference>
<dbReference type="InterPro" id="IPR036600">
    <property type="entry name" value="PAH_sf"/>
</dbReference>
<feature type="compositionally biased region" description="Basic and acidic residues" evidence="6">
    <location>
        <begin position="424"/>
        <end position="441"/>
    </location>
</feature>
<dbReference type="InterPro" id="IPR039774">
    <property type="entry name" value="Sin3-like"/>
</dbReference>
<reference evidence="9" key="1">
    <citation type="submission" date="2016-09" db="EMBL/GenBank/DDBJ databases">
        <authorList>
            <person name="Jeantristanb JTB J.-T."/>
            <person name="Ricardo R."/>
        </authorList>
    </citation>
    <scope>NUCLEOTIDE SEQUENCE [LARGE SCALE GENOMIC DNA]</scope>
</reference>
<evidence type="ECO:0000313" key="8">
    <source>
        <dbReference type="EMBL" id="SCV71108.1"/>
    </source>
</evidence>
<protein>
    <submittedName>
        <fullName evidence="8">BQ2448_2696 protein</fullName>
    </submittedName>
</protein>
<feature type="compositionally biased region" description="Low complexity" evidence="6">
    <location>
        <begin position="197"/>
        <end position="217"/>
    </location>
</feature>
<feature type="compositionally biased region" description="Low complexity" evidence="6">
    <location>
        <begin position="262"/>
        <end position="281"/>
    </location>
</feature>
<dbReference type="EMBL" id="FMSP01000007">
    <property type="protein sequence ID" value="SCV71108.1"/>
    <property type="molecule type" value="Genomic_DNA"/>
</dbReference>
<feature type="region of interest" description="Disordered" evidence="6">
    <location>
        <begin position="906"/>
        <end position="1005"/>
    </location>
</feature>
<dbReference type="FunFam" id="1.20.1160.11:FF:000001">
    <property type="entry name" value="Paired amphipathic helix protein Sin3"/>
    <property type="match status" value="1"/>
</dbReference>
<keyword evidence="4 5" id="KW-0539">Nucleus</keyword>
<dbReference type="PANTHER" id="PTHR12346:SF0">
    <property type="entry name" value="SIN3A, ISOFORM G"/>
    <property type="match status" value="1"/>
</dbReference>
<dbReference type="SUPFAM" id="SSF47762">
    <property type="entry name" value="PAH2 domain"/>
    <property type="match status" value="3"/>
</dbReference>
<dbReference type="STRING" id="269621.A0A238FIV1"/>
<feature type="compositionally biased region" description="Polar residues" evidence="6">
    <location>
        <begin position="238"/>
        <end position="252"/>
    </location>
</feature>
<proteinExistence type="predicted"/>
<sequence>MSNLASGGGGGTGAAAPAAGVAAGTTPSAVAPGAGAGAGASTASVTTTTSRPPAGASAPAGLSNNAAPTANAASNSAAGPNAPPFRPLNVKDALRQVRDYLDRVKVTFNDQAEVYDRFLTIMKEFKSQGIDTPGVIERVSTLFRGHPALIQGFNTFLPPGYRIECSVSSQNEAEGGMTITVTTPMGSTTRTQVPTNASASAVASSSTAGAATSRSTSPLARSPLATSTTAPKDVTHPLQAQSAVTGQSSSMGRNDVKSEVQAASGPSGSAMSGPPASNAASAVAAPPAATAAAPPDAAAKPPMEFNHAINYVNKIKNRFVREPDTYKAFLEILQTYQKEGRAIQDVYAQVTILFRSAPDLLDEFKQFLPDTSAEAGAPAAVGQSAPGPRGPTAVAGQKRPATNASKGAVEPTSAKKAKTGKNKAAQEKVGKRKAELKDPTRKGLGADGTTYTETDPSMGTYTHFSHLAPYGQSYLVAGYGAQPPALPVAYAYEAPLPPPPAQPLLAPKPQASVNDIAFFSRVKVHTNDQPTYHEFLKLLNLYTQDIIDLTALVSRAFLFIGQDALLWREFRDIVGWTDGKPIGDTGGRIEVVDGIRVIENVATVDGPKRTRSDDGKLWDSYGPSYRKLPPTEISLNCSGRDALCWEVLNDEWVSQPSWASDEGFAVKRQNPYEEAMHKSEEERHEYDYYIEANLRTIALLEPIATRIAIMEADERATFRLKPGLGNQSKSIYQRVIKKVYGKVAGSEVIQALHENPCVAVPIVLARLKQKDEEWKRTLREWNRVWRENDAKNYWRSLDHQSISLKANDKRLLTLRHLVTEIETLKRQQRQRASGSSRPWTLPSYQLQYELVDRGAMFDTMRLVFSYLDRTSTISNSEKDKVETFMRQMLPLLFALSPSEFSLMTMPVGTGAGDDDSESLEGASEAGTSGIDDVTEVISSIGGSVTGHSRRAGRKMGSDLRKKALKNAVGPARTSGREPGRRSKVSSPAPSSRGASPAPTPAAGETDQVMSDALPTVLGLASMVTPEVEAEASIPEMNVIDSSREQSVDVASPQLGGDDVMTVGETVSADMSREPSASNTLPETTDSPELVIPVEDKSRGVDVRKQWIFFANSNLYALVRVFQVIYSRLVLLKTSSTIVAVPPPREPITEKNVPSLSLSLTMAPPEQFATPSPTGSAYYQRALALCEAMFDGQIDQMAFEERLRHMFATQGYMLATIDRLIHNLVRLTTASLGVGKTQDLIELLEQDRSHSDRSTPQQQTFYRAQAESALGNDENLYRIEWVPSLRRLRFQLLGKDVLTTEDMAVADQEWKTYMEQYVLADRTPRLITEPETPFLTRNLRKTATPGSDAIPASVSAHSGLQNKICMRSYRIFYVAHTEDLLIHHHSTNLDSTKLRASRSAAFDSWLQKKKEVLGEKAKLKDEERAQVLAKRASQAEAAAAATAAAATAKVGETPLKTETDVVSPGEIPKEPDPAAAGVEARTATVVPDGDVKMAEA</sequence>
<keyword evidence="2" id="KW-0678">Repressor</keyword>
<feature type="region of interest" description="Disordered" evidence="6">
    <location>
        <begin position="1"/>
        <end position="86"/>
    </location>
</feature>
<comment type="subcellular location">
    <subcellularLocation>
        <location evidence="1 5">Nucleus</location>
    </subcellularLocation>
</comment>
<evidence type="ECO:0000256" key="4">
    <source>
        <dbReference type="ARBA" id="ARBA00023242"/>
    </source>
</evidence>
<dbReference type="Pfam" id="PF08295">
    <property type="entry name" value="Sin3_corepress"/>
    <property type="match status" value="1"/>
</dbReference>
<accession>A0A238FIV1</accession>
<dbReference type="GO" id="GO:0003714">
    <property type="term" value="F:transcription corepressor activity"/>
    <property type="evidence" value="ECO:0007669"/>
    <property type="project" value="InterPro"/>
</dbReference>
<gene>
    <name evidence="8" type="ORF">BQ2448_2696</name>
</gene>
<feature type="compositionally biased region" description="Low complexity" evidence="6">
    <location>
        <begin position="985"/>
        <end position="1002"/>
    </location>
</feature>
<dbReference type="GO" id="GO:0033698">
    <property type="term" value="C:Rpd3L complex"/>
    <property type="evidence" value="ECO:0007669"/>
    <property type="project" value="UniProtKB-ARBA"/>
</dbReference>
<dbReference type="SMART" id="SM00761">
    <property type="entry name" value="HDAC_interact"/>
    <property type="match status" value="1"/>
</dbReference>
<evidence type="ECO:0000256" key="3">
    <source>
        <dbReference type="ARBA" id="ARBA00022737"/>
    </source>
</evidence>
<dbReference type="PANTHER" id="PTHR12346">
    <property type="entry name" value="SIN3B-RELATED"/>
    <property type="match status" value="1"/>
</dbReference>
<dbReference type="OrthoDB" id="10265969at2759"/>